<organism evidence="1 2">
    <name type="scientific">Trichinella britovi</name>
    <name type="common">Parasitic roundworm</name>
    <dbReference type="NCBI Taxonomy" id="45882"/>
    <lineage>
        <taxon>Eukaryota</taxon>
        <taxon>Metazoa</taxon>
        <taxon>Ecdysozoa</taxon>
        <taxon>Nematoda</taxon>
        <taxon>Enoplea</taxon>
        <taxon>Dorylaimia</taxon>
        <taxon>Trichinellida</taxon>
        <taxon>Trichinellidae</taxon>
        <taxon>Trichinella</taxon>
    </lineage>
</organism>
<sequence>MIEGTGEKNNCTRERSACQMLFWRFVKLRKVKSSDSCEFNSETKMFVVSSFQNMRNDFPKYRPEEVEESSVYPRVQETSLNRRYSCCFKITDICQYV</sequence>
<evidence type="ECO:0000313" key="1">
    <source>
        <dbReference type="EMBL" id="KRY50234.1"/>
    </source>
</evidence>
<keyword evidence="2" id="KW-1185">Reference proteome</keyword>
<evidence type="ECO:0000313" key="2">
    <source>
        <dbReference type="Proteomes" id="UP000054653"/>
    </source>
</evidence>
<dbReference type="AlphaFoldDB" id="A0A0V1CLT6"/>
<reference evidence="1 2" key="1">
    <citation type="submission" date="2015-01" db="EMBL/GenBank/DDBJ databases">
        <title>Evolution of Trichinella species and genotypes.</title>
        <authorList>
            <person name="Korhonen P.K."/>
            <person name="Edoardo P."/>
            <person name="Giuseppe L.R."/>
            <person name="Gasser R.B."/>
        </authorList>
    </citation>
    <scope>NUCLEOTIDE SEQUENCE [LARGE SCALE GENOMIC DNA]</scope>
    <source>
        <strain evidence="1">ISS120</strain>
    </source>
</reference>
<comment type="caution">
    <text evidence="1">The sequence shown here is derived from an EMBL/GenBank/DDBJ whole genome shotgun (WGS) entry which is preliminary data.</text>
</comment>
<accession>A0A0V1CLT6</accession>
<gene>
    <name evidence="1" type="ORF">T03_12298</name>
</gene>
<protein>
    <submittedName>
        <fullName evidence="1">Uncharacterized protein</fullName>
    </submittedName>
</protein>
<dbReference type="Proteomes" id="UP000054653">
    <property type="component" value="Unassembled WGS sequence"/>
</dbReference>
<proteinExistence type="predicted"/>
<name>A0A0V1CLT6_TRIBR</name>
<dbReference type="EMBL" id="JYDI01000154">
    <property type="protein sequence ID" value="KRY50234.1"/>
    <property type="molecule type" value="Genomic_DNA"/>
</dbReference>